<reference evidence="1" key="2">
    <citation type="submission" date="2022-05" db="EMBL/GenBank/DDBJ databases">
        <authorList>
            <person name="Proctor A.L."/>
            <person name="Phillips G.J."/>
            <person name="Wannemuehler M.J."/>
        </authorList>
    </citation>
    <scope>NUCLEOTIDE SEQUENCE</scope>
    <source>
        <strain evidence="1">ASF457</strain>
    </source>
</reference>
<dbReference type="InterPro" id="IPR053842">
    <property type="entry name" value="NikA-like"/>
</dbReference>
<dbReference type="RefSeq" id="WP_023275930.1">
    <property type="nucleotide sequence ID" value="NZ_CP097562.1"/>
</dbReference>
<reference evidence="1" key="3">
    <citation type="submission" date="2022-06" db="EMBL/GenBank/DDBJ databases">
        <title>Resources to Facilitate Use of the Altered Schaedler Flora (ASF) Mouse Model to Study Microbiome Function.</title>
        <authorList>
            <person name="Proctor A."/>
            <person name="Parvinroo S."/>
            <person name="Richie T."/>
            <person name="Jia X."/>
            <person name="Lee S.T.M."/>
            <person name="Karp P.D."/>
            <person name="Paley S."/>
            <person name="Kostic A.D."/>
            <person name="Pierre J.F."/>
            <person name="Wannemuehler M.J."/>
            <person name="Phillips G.J."/>
        </authorList>
    </citation>
    <scope>NUCLEOTIDE SEQUENCE</scope>
    <source>
        <strain evidence="1">ASF457</strain>
    </source>
</reference>
<accession>V2PZG9</accession>
<reference evidence="1" key="1">
    <citation type="journal article" date="2014" name="Genome Announc.">
        <title>Draft genome sequences of the altered schaedler flora, a defined bacterial community from gnotobiotic mice.</title>
        <authorList>
            <person name="Wannemuehler M.J."/>
            <person name="Overstreet A.M."/>
            <person name="Ward D.V."/>
            <person name="Phillips G.J."/>
        </authorList>
    </citation>
    <scope>NUCLEOTIDE SEQUENCE</scope>
    <source>
        <strain evidence="1">ASF457</strain>
    </source>
</reference>
<dbReference type="KEGG" id="msch:N508_001642"/>
<sequence>MSEDFKNKKFIFRLSEKDRLLFEKNFFLSGVNSKAEYIRRLITNYEVPSKLDVAHINELRRLAGLFGKNTGLLKLHISSLDDISKKRIDMVIKDNEKLKKEIKGIISNLKNDLGIV</sequence>
<protein>
    <submittedName>
        <fullName evidence="1">Uncharacterized protein</fullName>
    </submittedName>
</protein>
<dbReference type="Pfam" id="PF21983">
    <property type="entry name" value="NikA-like"/>
    <property type="match status" value="1"/>
</dbReference>
<evidence type="ECO:0000313" key="2">
    <source>
        <dbReference type="Proteomes" id="UP000017429"/>
    </source>
</evidence>
<organism evidence="1 2">
    <name type="scientific">Mucispirillum schaedleri ASF457</name>
    <dbReference type="NCBI Taxonomy" id="1379858"/>
    <lineage>
        <taxon>Bacteria</taxon>
        <taxon>Pseudomonadati</taxon>
        <taxon>Deferribacterota</taxon>
        <taxon>Deferribacteres</taxon>
        <taxon>Deferribacterales</taxon>
        <taxon>Mucispirillaceae</taxon>
        <taxon>Mucispirillum</taxon>
    </lineage>
</organism>
<keyword evidence="2" id="KW-1185">Reference proteome</keyword>
<gene>
    <name evidence="1" type="ORF">N508_001642</name>
</gene>
<dbReference type="AlphaFoldDB" id="V2PZG9"/>
<dbReference type="EMBL" id="CP097562">
    <property type="protein sequence ID" value="USF24554.1"/>
    <property type="molecule type" value="Genomic_DNA"/>
</dbReference>
<evidence type="ECO:0000313" key="1">
    <source>
        <dbReference type="EMBL" id="USF24554.1"/>
    </source>
</evidence>
<proteinExistence type="predicted"/>
<dbReference type="Proteomes" id="UP000017429">
    <property type="component" value="Chromosome"/>
</dbReference>
<name>V2PZG9_9BACT</name>